<dbReference type="PROSITE" id="PS50002">
    <property type="entry name" value="SH3"/>
    <property type="match status" value="3"/>
</dbReference>
<evidence type="ECO:0000256" key="11">
    <source>
        <dbReference type="SAM" id="Coils"/>
    </source>
</evidence>
<feature type="domain" description="SH3" evidence="13">
    <location>
        <begin position="1420"/>
        <end position="1488"/>
    </location>
</feature>
<feature type="domain" description="SH3" evidence="13">
    <location>
        <begin position="1536"/>
        <end position="1603"/>
    </location>
</feature>
<protein>
    <submittedName>
        <fullName evidence="15">RIMS binding protein 3</fullName>
    </submittedName>
</protein>
<comment type="subcellular location">
    <subcellularLocation>
        <location evidence="1">Cytoplasm</location>
        <location evidence="1">Cytoskeleton</location>
    </subcellularLocation>
</comment>
<keyword evidence="8 11" id="KW-0175">Coiled coil</keyword>
<dbReference type="GO" id="GO:0009566">
    <property type="term" value="P:fertilization"/>
    <property type="evidence" value="ECO:0007669"/>
    <property type="project" value="Ensembl"/>
</dbReference>
<feature type="compositionally biased region" description="Basic and acidic residues" evidence="12">
    <location>
        <begin position="327"/>
        <end position="340"/>
    </location>
</feature>
<keyword evidence="3 10" id="KW-0728">SH3 domain</keyword>
<accession>A0A8C6HH45</accession>
<feature type="compositionally biased region" description="Low complexity" evidence="12">
    <location>
        <begin position="17"/>
        <end position="27"/>
    </location>
</feature>
<dbReference type="FunFam" id="2.30.30.40:FF:000006">
    <property type="entry name" value="RIMS-binding protein 2 isoform X1"/>
    <property type="match status" value="1"/>
</dbReference>
<dbReference type="InterPro" id="IPR040325">
    <property type="entry name" value="RIMBP1/2/3"/>
</dbReference>
<evidence type="ECO:0000256" key="2">
    <source>
        <dbReference type="ARBA" id="ARBA00010749"/>
    </source>
</evidence>
<evidence type="ECO:0000256" key="4">
    <source>
        <dbReference type="ARBA" id="ARBA00022490"/>
    </source>
</evidence>
<feature type="region of interest" description="Disordered" evidence="12">
    <location>
        <begin position="295"/>
        <end position="353"/>
    </location>
</feature>
<feature type="region of interest" description="Disordered" evidence="12">
    <location>
        <begin position="217"/>
        <end position="249"/>
    </location>
</feature>
<dbReference type="GO" id="GO:0030156">
    <property type="term" value="F:benzodiazepine receptor binding"/>
    <property type="evidence" value="ECO:0007669"/>
    <property type="project" value="TreeGrafter"/>
</dbReference>
<organism evidence="15 16">
    <name type="scientific">Mus spicilegus</name>
    <name type="common">Mound-building mouse</name>
    <dbReference type="NCBI Taxonomy" id="10103"/>
    <lineage>
        <taxon>Eukaryota</taxon>
        <taxon>Metazoa</taxon>
        <taxon>Chordata</taxon>
        <taxon>Craniata</taxon>
        <taxon>Vertebrata</taxon>
        <taxon>Euteleostomi</taxon>
        <taxon>Mammalia</taxon>
        <taxon>Eutheria</taxon>
        <taxon>Euarchontoglires</taxon>
        <taxon>Glires</taxon>
        <taxon>Rodentia</taxon>
        <taxon>Myomorpha</taxon>
        <taxon>Muroidea</taxon>
        <taxon>Muridae</taxon>
        <taxon>Murinae</taxon>
        <taxon>Mus</taxon>
        <taxon>Mus</taxon>
    </lineage>
</organism>
<dbReference type="InterPro" id="IPR057950">
    <property type="entry name" value="RIMB1/RIM3A-C-like_N"/>
</dbReference>
<feature type="domain" description="Fibronectin type-III" evidence="14">
    <location>
        <begin position="982"/>
        <end position="1070"/>
    </location>
</feature>
<feature type="compositionally biased region" description="Basic and acidic residues" evidence="12">
    <location>
        <begin position="1364"/>
        <end position="1374"/>
    </location>
</feature>
<feature type="region of interest" description="Disordered" evidence="12">
    <location>
        <begin position="677"/>
        <end position="729"/>
    </location>
</feature>
<dbReference type="GO" id="GO:0007286">
    <property type="term" value="P:spermatid development"/>
    <property type="evidence" value="ECO:0007669"/>
    <property type="project" value="Ensembl"/>
</dbReference>
<evidence type="ECO:0000256" key="7">
    <source>
        <dbReference type="ARBA" id="ARBA00022871"/>
    </source>
</evidence>
<feature type="region of interest" description="Disordered" evidence="12">
    <location>
        <begin position="1"/>
        <end position="27"/>
    </location>
</feature>
<name>A0A8C6HH45_MUSSI</name>
<evidence type="ECO:0000256" key="8">
    <source>
        <dbReference type="ARBA" id="ARBA00023054"/>
    </source>
</evidence>
<comment type="similarity">
    <text evidence="2">Belongs to the RIMBP family.</text>
</comment>
<dbReference type="InterPro" id="IPR057884">
    <property type="entry name" value="FN3_RIM-BP1/2/3"/>
</dbReference>
<dbReference type="GO" id="GO:0002177">
    <property type="term" value="C:manchette"/>
    <property type="evidence" value="ECO:0007669"/>
    <property type="project" value="Ensembl"/>
</dbReference>
<dbReference type="SMART" id="SM00326">
    <property type="entry name" value="SH3"/>
    <property type="match status" value="3"/>
</dbReference>
<evidence type="ECO:0000256" key="12">
    <source>
        <dbReference type="SAM" id="MobiDB-lite"/>
    </source>
</evidence>
<keyword evidence="16" id="KW-1185">Reference proteome</keyword>
<dbReference type="InterPro" id="IPR036028">
    <property type="entry name" value="SH3-like_dom_sf"/>
</dbReference>
<evidence type="ECO:0000256" key="10">
    <source>
        <dbReference type="PROSITE-ProRule" id="PRU00192"/>
    </source>
</evidence>
<feature type="compositionally biased region" description="Basic and acidic residues" evidence="12">
    <location>
        <begin position="700"/>
        <end position="715"/>
    </location>
</feature>
<feature type="region of interest" description="Disordered" evidence="12">
    <location>
        <begin position="41"/>
        <end position="70"/>
    </location>
</feature>
<dbReference type="Gene3D" id="2.30.30.40">
    <property type="entry name" value="SH3 Domains"/>
    <property type="match status" value="3"/>
</dbReference>
<evidence type="ECO:0000256" key="5">
    <source>
        <dbReference type="ARBA" id="ARBA00022737"/>
    </source>
</evidence>
<evidence type="ECO:0000313" key="15">
    <source>
        <dbReference type="Ensembl" id="ENSMSIP00000021327.1"/>
    </source>
</evidence>
<feature type="region of interest" description="Disordered" evidence="12">
    <location>
        <begin position="1364"/>
        <end position="1392"/>
    </location>
</feature>
<dbReference type="FunFam" id="2.30.30.40:FF:000232">
    <property type="entry name" value="RIMS-binding protein 3A-like"/>
    <property type="match status" value="1"/>
</dbReference>
<dbReference type="InterPro" id="IPR036116">
    <property type="entry name" value="FN3_sf"/>
</dbReference>
<feature type="coiled-coil region" evidence="11">
    <location>
        <begin position="462"/>
        <end position="525"/>
    </location>
</feature>
<dbReference type="Pfam" id="PF25523">
    <property type="entry name" value="Ig_RIMBP2"/>
    <property type="match status" value="1"/>
</dbReference>
<dbReference type="Ensembl" id="ENSMSIT00000026893.1">
    <property type="protein sequence ID" value="ENSMSIP00000021327.1"/>
    <property type="gene ID" value="ENSMSIG00000018123.1"/>
</dbReference>
<dbReference type="GO" id="GO:0005634">
    <property type="term" value="C:nucleus"/>
    <property type="evidence" value="ECO:0007669"/>
    <property type="project" value="Ensembl"/>
</dbReference>
<dbReference type="InterPro" id="IPR013783">
    <property type="entry name" value="Ig-like_fold"/>
</dbReference>
<dbReference type="Gene3D" id="2.60.40.10">
    <property type="entry name" value="Immunoglobulins"/>
    <property type="match status" value="2"/>
</dbReference>
<evidence type="ECO:0000256" key="3">
    <source>
        <dbReference type="ARBA" id="ARBA00022443"/>
    </source>
</evidence>
<evidence type="ECO:0000256" key="9">
    <source>
        <dbReference type="ARBA" id="ARBA00023212"/>
    </source>
</evidence>
<feature type="region of interest" description="Disordered" evidence="12">
    <location>
        <begin position="744"/>
        <end position="781"/>
    </location>
</feature>
<keyword evidence="7" id="KW-0744">Spermatogenesis</keyword>
<dbReference type="SUPFAM" id="SSF50044">
    <property type="entry name" value="SH3-domain"/>
    <property type="match status" value="3"/>
</dbReference>
<evidence type="ECO:0000313" key="16">
    <source>
        <dbReference type="Proteomes" id="UP000694415"/>
    </source>
</evidence>
<feature type="coiled-coil region" evidence="11">
    <location>
        <begin position="404"/>
        <end position="431"/>
    </location>
</feature>
<sequence length="1606" mass="177353">MTKDSPTPLGGGRASPKKPSSPGPAAAVLEEQRRELEKLRAELEGERARGRSERRRFATQTRQLRESAEQERQQLADHLRSKWEARRLRELRQLQEEVQREREAEIRQLLRWKEAEMRQLQQLLHQERDVVLRQARELQRQLAQELVNRGYCSRSGASEASAAQCRCRLQEVLALLRWETDGEQAARIRHLQAALDVERQLFLKYILEHFRWQPALPGPADPQATHSLEEPPLEAQSNTGGTPKPARRLGSLESLNTGVRVHSPNDLLPTRAGSLESLATAHSCSLDNTLNCSQASESEVRAPATSASIPDTSSPQPPPQLPSIHRKPNDLQKESSENKPCEASTSSPPGLDYHELVRQNSELAEALQVLVRRCCDLREENLHLRRTGFSEEAGEKVKWLKVKHAELTDLAQRLEDRARKLQETNLRAMSAPVPGESLEGLDLSQVFTCQRAQDLSEQAGALQAKDLQIEALRRECHLLQARIAADLGSSSHPEEGATCAQWCNISDLDRLQRESQREVLRLQRQLTLHQSKAGAWADAGRPSTPSEITRHQVQALERELGLQRRECEELSVQAAAAERRYEETEAQLQAALHKGARLSEENARLQALANWMKKMADENSNVSRQQSHTRQRQELEATSLLAEQLLQQEGYAQDRRQQLQHYKNKALSDLRTSGKEMQGLQFQPGHPSETSETTQASESQARDSRRPTFKTKSEELVLPLPTRDIQPPACLSQQENPVILEEPTAAPQVSDRNSTSQSQDSKPQAKKTSSQSNSSSEVESMWATVPSCLSLDMDTASEVDDLEPDSMSTPLEMRSLEAPIIPKLKLFLARSSYNPFEGPSEHCQGKLPLTAGDYVYVFGDMDEDGFYEGELVNGQRGLVPSNLVEPISGSPILNHLFLKSPDVGPTALPAGHSKVLKKSSLLLGEVQERGLCQVGRVDSKTDMAAESLKTKTEACWLGLKSSLEEQSFSRPLLEAKGAFCLAPMELQLQNVTATSATITWASGSNRYPHVVYLDDEEHILTPSGVNHYTFQGLHPGTCYRVRVGVQLPRDLLQVLWETMSSTLTFDTPLAGPPDPPLDVLVEHHASPGVLVVSWLPVTIDSAGSSNGVQVTGYAVYVDGFKVTEVADATAGNTLLEFSQLQVPLSCQKVSVRTMSLYGESLDSVPAQIPEDFFSCCPFLGAPPFNYADGNPFPVCHQKLVQASLGAKSSPRGPGSCGEPQAKFLEAFPEEHPRKHLSLSSLSSDGTNSQAQGPTEAWKGYEKDLSFQKSPQNHKPLLLFGQSGVEEGHAPHICISGSPAPGFVHLSSEIGHGKIRCWEKPGLEKALLQNQYAPMVPPHQQGSSQCQPADFHHVFEEKEALCLDSQGTEKPEQRKNKSQNGQRQGTPGSKRECSVLCPAPTNKVIKMTSGSPDQLETDANSPVRVFLALFDHSPLVVSVNSEAAEEELAFQKGQLLRVWGSLDLHGFYHGECNGHLGKIPGHLVVEVEVGTQQTDGRWHLPAQGHLLSETQREDLEGLTNSQGSYMPQGNSRTPTLWTPKTMVAALDYDPRDGRAGVQAKGKLVLRAGDVVTVYGPVDDKGFYYGEYGGHRGLVPAHLLDDLPVHGE</sequence>
<dbReference type="Pfam" id="PF07653">
    <property type="entry name" value="SH3_2"/>
    <property type="match status" value="3"/>
</dbReference>
<dbReference type="SUPFAM" id="SSF49265">
    <property type="entry name" value="Fibronectin type III"/>
    <property type="match status" value="1"/>
</dbReference>
<evidence type="ECO:0000256" key="1">
    <source>
        <dbReference type="ARBA" id="ARBA00004245"/>
    </source>
</evidence>
<dbReference type="InterPro" id="IPR003961">
    <property type="entry name" value="FN3_dom"/>
</dbReference>
<dbReference type="FunFam" id="2.60.40.10:FF:000072">
    <property type="entry name" value="RIMS-binding protein 2 isoform X1"/>
    <property type="match status" value="1"/>
</dbReference>
<dbReference type="SMART" id="SM00060">
    <property type="entry name" value="FN3"/>
    <property type="match status" value="2"/>
</dbReference>
<feature type="region of interest" description="Disordered" evidence="12">
    <location>
        <begin position="1234"/>
        <end position="1255"/>
    </location>
</feature>
<reference evidence="15" key="1">
    <citation type="submission" date="2025-08" db="UniProtKB">
        <authorList>
            <consortium name="Ensembl"/>
        </authorList>
    </citation>
    <scope>IDENTIFICATION</scope>
</reference>
<feature type="compositionally biased region" description="Low complexity" evidence="12">
    <location>
        <begin position="769"/>
        <end position="780"/>
    </location>
</feature>
<dbReference type="PANTHER" id="PTHR14234">
    <property type="entry name" value="RIM BINDING PROTEIN-RELATED"/>
    <property type="match status" value="1"/>
</dbReference>
<keyword evidence="9" id="KW-0206">Cytoskeleton</keyword>
<keyword evidence="6" id="KW-0221">Differentiation</keyword>
<dbReference type="InterPro" id="IPR001452">
    <property type="entry name" value="SH3_domain"/>
</dbReference>
<feature type="compositionally biased region" description="Polar residues" evidence="12">
    <location>
        <begin position="1377"/>
        <end position="1386"/>
    </location>
</feature>
<feature type="compositionally biased region" description="Basic and acidic residues" evidence="12">
    <location>
        <begin position="41"/>
        <end position="51"/>
    </location>
</feature>
<feature type="coiled-coil region" evidence="11">
    <location>
        <begin position="553"/>
        <end position="601"/>
    </location>
</feature>
<dbReference type="FunFam" id="2.30.30.40:FF:000246">
    <property type="entry name" value="RIMS-binding protein 3A-like"/>
    <property type="match status" value="1"/>
</dbReference>
<keyword evidence="4" id="KW-0963">Cytoplasm</keyword>
<dbReference type="PROSITE" id="PS50853">
    <property type="entry name" value="FN3"/>
    <property type="match status" value="1"/>
</dbReference>
<feature type="compositionally biased region" description="Polar residues" evidence="12">
    <location>
        <begin position="750"/>
        <end position="768"/>
    </location>
</feature>
<dbReference type="PANTHER" id="PTHR14234:SF21">
    <property type="entry name" value="RIMS-BINDING PROTEIN 3A-RELATED"/>
    <property type="match status" value="1"/>
</dbReference>
<dbReference type="CDD" id="cd00063">
    <property type="entry name" value="FN3"/>
    <property type="match status" value="1"/>
</dbReference>
<reference evidence="15" key="2">
    <citation type="submission" date="2025-09" db="UniProtKB">
        <authorList>
            <consortium name="Ensembl"/>
        </authorList>
    </citation>
    <scope>IDENTIFICATION</scope>
</reference>
<keyword evidence="5" id="KW-0677">Repeat</keyword>
<evidence type="ECO:0000259" key="13">
    <source>
        <dbReference type="PROSITE" id="PS50002"/>
    </source>
</evidence>
<feature type="domain" description="SH3" evidence="13">
    <location>
        <begin position="822"/>
        <end position="889"/>
    </location>
</feature>
<dbReference type="GeneTree" id="ENSGT00950000183203"/>
<dbReference type="Pfam" id="PF25566">
    <property type="entry name" value="RIMB1_N"/>
    <property type="match status" value="1"/>
</dbReference>
<evidence type="ECO:0000256" key="6">
    <source>
        <dbReference type="ARBA" id="ARBA00022782"/>
    </source>
</evidence>
<proteinExistence type="inferred from homology"/>
<evidence type="ECO:0000259" key="14">
    <source>
        <dbReference type="PROSITE" id="PS50853"/>
    </source>
</evidence>
<dbReference type="Proteomes" id="UP000694415">
    <property type="component" value="Unplaced"/>
</dbReference>
<feature type="compositionally biased region" description="Low complexity" evidence="12">
    <location>
        <begin position="688"/>
        <end position="699"/>
    </location>
</feature>